<reference evidence="6 7" key="1">
    <citation type="journal article" date="2024" name="Chem. Sci.">
        <title>Discovery of megapolipeptins by genome mining of a Burkholderiales bacteria collection.</title>
        <authorList>
            <person name="Paulo B.S."/>
            <person name="Recchia M.J.J."/>
            <person name="Lee S."/>
            <person name="Fergusson C.H."/>
            <person name="Romanowski S.B."/>
            <person name="Hernandez A."/>
            <person name="Krull N."/>
            <person name="Liu D.Y."/>
            <person name="Cavanagh H."/>
            <person name="Bos A."/>
            <person name="Gray C.A."/>
            <person name="Murphy B.T."/>
            <person name="Linington R.G."/>
            <person name="Eustaquio A.S."/>
        </authorList>
    </citation>
    <scope>NUCLEOTIDE SEQUENCE [LARGE SCALE GENOMIC DNA]</scope>
    <source>
        <strain evidence="6 7">RL17-374-BIF-D</strain>
    </source>
</reference>
<proteinExistence type="predicted"/>
<dbReference type="PROSITE" id="PS50937">
    <property type="entry name" value="HTH_MERR_2"/>
    <property type="match status" value="1"/>
</dbReference>
<evidence type="ECO:0000256" key="4">
    <source>
        <dbReference type="ARBA" id="ARBA00023163"/>
    </source>
</evidence>
<sequence length="227" mass="24840">MQQNNGFKLAGTPESAQLPDWVATPAPASGVSGIGIAAVAQEIGLTKDTLRVWERRYGFPQPIRSRGGERLYRQEQVMELRLIKRLLDAGHRPSKVLGQSIDALQHLAESSGVGQDAPDSELDHLLELLRLNSFDDFRFALLKRGTRYELEKFVLDVAAPLSTRVGNAWAAGSLQVHHEHLFSESLQNYRARCAHRCVRLPMRSSGAAGARACCSRPCPANGTASAS</sequence>
<dbReference type="InterPro" id="IPR000551">
    <property type="entry name" value="MerR-type_HTH_dom"/>
</dbReference>
<feature type="domain" description="HTH merR-type" evidence="5">
    <location>
        <begin position="36"/>
        <end position="90"/>
    </location>
</feature>
<evidence type="ECO:0000313" key="6">
    <source>
        <dbReference type="EMBL" id="MFM0523274.1"/>
    </source>
</evidence>
<organism evidence="6 7">
    <name type="scientific">Caballeronia jiangsuensis</name>
    <dbReference type="NCBI Taxonomy" id="1458357"/>
    <lineage>
        <taxon>Bacteria</taxon>
        <taxon>Pseudomonadati</taxon>
        <taxon>Pseudomonadota</taxon>
        <taxon>Betaproteobacteria</taxon>
        <taxon>Burkholderiales</taxon>
        <taxon>Burkholderiaceae</taxon>
        <taxon>Caballeronia</taxon>
    </lineage>
</organism>
<dbReference type="SUPFAM" id="SSF46955">
    <property type="entry name" value="Putative DNA-binding domain"/>
    <property type="match status" value="1"/>
</dbReference>
<evidence type="ECO:0000256" key="3">
    <source>
        <dbReference type="ARBA" id="ARBA00023125"/>
    </source>
</evidence>
<dbReference type="InterPro" id="IPR047057">
    <property type="entry name" value="MerR_fam"/>
</dbReference>
<evidence type="ECO:0000256" key="2">
    <source>
        <dbReference type="ARBA" id="ARBA00023015"/>
    </source>
</evidence>
<evidence type="ECO:0000256" key="1">
    <source>
        <dbReference type="ARBA" id="ARBA00022491"/>
    </source>
</evidence>
<dbReference type="Gene3D" id="1.10.1660.10">
    <property type="match status" value="1"/>
</dbReference>
<name>A0ABW9CZQ7_9BURK</name>
<dbReference type="PANTHER" id="PTHR30204:SF69">
    <property type="entry name" value="MERR-FAMILY TRANSCRIPTIONAL REGULATOR"/>
    <property type="match status" value="1"/>
</dbReference>
<dbReference type="RefSeq" id="WP_408164436.1">
    <property type="nucleotide sequence ID" value="NZ_JAQQDB010000087.1"/>
</dbReference>
<dbReference type="InterPro" id="IPR036594">
    <property type="entry name" value="Meth_synthase_dom"/>
</dbReference>
<dbReference type="PANTHER" id="PTHR30204">
    <property type="entry name" value="REDOX-CYCLING DRUG-SENSING TRANSCRIPTIONAL ACTIVATOR SOXR"/>
    <property type="match status" value="1"/>
</dbReference>
<comment type="caution">
    <text evidence="6">The sequence shown here is derived from an EMBL/GenBank/DDBJ whole genome shotgun (WGS) entry which is preliminary data.</text>
</comment>
<dbReference type="Gene3D" id="1.10.1240.10">
    <property type="entry name" value="Methionine synthase domain"/>
    <property type="match status" value="1"/>
</dbReference>
<keyword evidence="4" id="KW-0804">Transcription</keyword>
<accession>A0ABW9CZQ7</accession>
<protein>
    <submittedName>
        <fullName evidence="6">MerR family transcriptional regulator</fullName>
    </submittedName>
</protein>
<evidence type="ECO:0000259" key="5">
    <source>
        <dbReference type="PROSITE" id="PS50937"/>
    </source>
</evidence>
<dbReference type="CDD" id="cd01104">
    <property type="entry name" value="HTH_MlrA-CarA"/>
    <property type="match status" value="1"/>
</dbReference>
<gene>
    <name evidence="6" type="ORF">PQR08_38280</name>
</gene>
<dbReference type="EMBL" id="JAQQDB010000087">
    <property type="protein sequence ID" value="MFM0523274.1"/>
    <property type="molecule type" value="Genomic_DNA"/>
</dbReference>
<keyword evidence="2" id="KW-0805">Transcription regulation</keyword>
<evidence type="ECO:0000313" key="7">
    <source>
        <dbReference type="Proteomes" id="UP001629462"/>
    </source>
</evidence>
<dbReference type="Proteomes" id="UP001629462">
    <property type="component" value="Unassembled WGS sequence"/>
</dbReference>
<keyword evidence="3" id="KW-0238">DNA-binding</keyword>
<keyword evidence="1" id="KW-0678">Repressor</keyword>
<dbReference type="InterPro" id="IPR009061">
    <property type="entry name" value="DNA-bd_dom_put_sf"/>
</dbReference>
<dbReference type="Pfam" id="PF13411">
    <property type="entry name" value="MerR_1"/>
    <property type="match status" value="1"/>
</dbReference>
<keyword evidence="7" id="KW-1185">Reference proteome</keyword>
<dbReference type="SMART" id="SM00422">
    <property type="entry name" value="HTH_MERR"/>
    <property type="match status" value="1"/>
</dbReference>